<dbReference type="AlphaFoldDB" id="A0A3S9P690"/>
<dbReference type="EMBL" id="CP034562">
    <property type="protein sequence ID" value="AZQ63698.1"/>
    <property type="molecule type" value="Genomic_DNA"/>
</dbReference>
<feature type="coiled-coil region" evidence="1">
    <location>
        <begin position="572"/>
        <end position="599"/>
    </location>
</feature>
<dbReference type="InterPro" id="IPR029016">
    <property type="entry name" value="GAF-like_dom_sf"/>
</dbReference>
<evidence type="ECO:0000256" key="2">
    <source>
        <dbReference type="SAM" id="Phobius"/>
    </source>
</evidence>
<keyword evidence="1" id="KW-0175">Coiled coil</keyword>
<dbReference type="OrthoDB" id="1120715at2"/>
<accession>A0A3S9P690</accession>
<dbReference type="Gene3D" id="3.30.450.40">
    <property type="match status" value="1"/>
</dbReference>
<keyword evidence="2" id="KW-0472">Membrane</keyword>
<evidence type="ECO:0000256" key="1">
    <source>
        <dbReference type="SAM" id="Coils"/>
    </source>
</evidence>
<dbReference type="KEGG" id="fll:EI427_16145"/>
<name>A0A3S9P690_9BACT</name>
<evidence type="ECO:0000313" key="5">
    <source>
        <dbReference type="Proteomes" id="UP000267268"/>
    </source>
</evidence>
<feature type="domain" description="GAF" evidence="3">
    <location>
        <begin position="426"/>
        <end position="573"/>
    </location>
</feature>
<keyword evidence="5" id="KW-1185">Reference proteome</keyword>
<sequence>MIFRKTFRFRLIVLFVVNTTLLFMTLGTVYFTAKSLIETSELTEKFKQCSSLYTESEIYYKNFLLEDLITSEFYKNRKSTNTVRSINLLDSSLIAVEEVRKQMDELDDPRAKEMEFLRADLEQLKAQQDFLMRKYLDLGFKDWGMIGNMRSKIHKIEATGFNYNLGLLLTMRRNEKDFLLRGESKYIKSFDESVENFEKHIVKVYQLQRSSSFTEQDVRNLRASLAAYQFGMHKVVDLMKSIGRGQNSGLMKQVSDLQGQINLRLLSLSENVLSNNATYVKWMVAAFLFIFFLQSVILGWFIFRFTGMLNRRFNFLFKISSALSAGQKLDKLKEESKDIFDEIKEISTKIFEVDEQFSAANDFSKKVTDGNVDVTYLKRFENTPLANDLLQMRNKFRDVQEEEYRRNWATQGMADFNQLLRVKMEDEEEWFDNLLRRIIEYIGASQGTFILVQENNKQQQVLQVMAMYAYDKKRHEAKKYDIESGLLGQVYKEQQMVYIEDVPDDYINITSGMGGAKPKSLAILPLMYSDKMYGILEISSFNKFDDYKVDFLLKLSEVIASSISDMDTSRVVIQLRNQLDAQKQRINELEREISEIEKN</sequence>
<gene>
    <name evidence="4" type="ORF">EI427_16145</name>
</gene>
<evidence type="ECO:0000259" key="3">
    <source>
        <dbReference type="SMART" id="SM00065"/>
    </source>
</evidence>
<reference evidence="4 5" key="1">
    <citation type="submission" date="2018-12" db="EMBL/GenBank/DDBJ databases">
        <title>Flammeovirga pectinis sp. nov., isolated from the gut of the Korean scallop, Patinopecten yessoensis.</title>
        <authorList>
            <person name="Bae J.-W."/>
            <person name="Jeong Y.-S."/>
            <person name="Kang W."/>
        </authorList>
    </citation>
    <scope>NUCLEOTIDE SEQUENCE [LARGE SCALE GENOMIC DNA]</scope>
    <source>
        <strain evidence="4 5">L12M1</strain>
    </source>
</reference>
<organism evidence="4 5">
    <name type="scientific">Flammeovirga pectinis</name>
    <dbReference type="NCBI Taxonomy" id="2494373"/>
    <lineage>
        <taxon>Bacteria</taxon>
        <taxon>Pseudomonadati</taxon>
        <taxon>Bacteroidota</taxon>
        <taxon>Cytophagia</taxon>
        <taxon>Cytophagales</taxon>
        <taxon>Flammeovirgaceae</taxon>
        <taxon>Flammeovirga</taxon>
    </lineage>
</organism>
<dbReference type="InterPro" id="IPR003018">
    <property type="entry name" value="GAF"/>
</dbReference>
<protein>
    <submittedName>
        <fullName evidence="4">GAF domain-containing protein</fullName>
    </submittedName>
</protein>
<feature type="transmembrane region" description="Helical" evidence="2">
    <location>
        <begin position="12"/>
        <end position="33"/>
    </location>
</feature>
<dbReference type="SUPFAM" id="SSF55781">
    <property type="entry name" value="GAF domain-like"/>
    <property type="match status" value="1"/>
</dbReference>
<dbReference type="Pfam" id="PF13185">
    <property type="entry name" value="GAF_2"/>
    <property type="match status" value="1"/>
</dbReference>
<feature type="transmembrane region" description="Helical" evidence="2">
    <location>
        <begin position="282"/>
        <end position="303"/>
    </location>
</feature>
<dbReference type="Proteomes" id="UP000267268">
    <property type="component" value="Chromosome 1"/>
</dbReference>
<proteinExistence type="predicted"/>
<keyword evidence="2" id="KW-0812">Transmembrane</keyword>
<keyword evidence="2" id="KW-1133">Transmembrane helix</keyword>
<evidence type="ECO:0000313" key="4">
    <source>
        <dbReference type="EMBL" id="AZQ63698.1"/>
    </source>
</evidence>
<dbReference type="SMART" id="SM00065">
    <property type="entry name" value="GAF"/>
    <property type="match status" value="1"/>
</dbReference>